<reference evidence="2" key="2">
    <citation type="submission" date="2025-08" db="UniProtKB">
        <authorList>
            <consortium name="RefSeq"/>
        </authorList>
    </citation>
    <scope>IDENTIFICATION</scope>
    <source>
        <tissue evidence="2">Leaf</tissue>
    </source>
</reference>
<evidence type="ECO:0000313" key="2">
    <source>
        <dbReference type="RefSeq" id="XP_075080793.1"/>
    </source>
</evidence>
<keyword evidence="1" id="KW-1185">Reference proteome</keyword>
<accession>A0AC58S762</accession>
<reference evidence="1" key="1">
    <citation type="journal article" date="2014" name="Nat. Commun.">
        <title>The tobacco genome sequence and its comparison with those of tomato and potato.</title>
        <authorList>
            <person name="Sierro N."/>
            <person name="Battey J.N."/>
            <person name="Ouadi S."/>
            <person name="Bakaher N."/>
            <person name="Bovet L."/>
            <person name="Willig A."/>
            <person name="Goepfert S."/>
            <person name="Peitsch M.C."/>
            <person name="Ivanov N.V."/>
        </authorList>
    </citation>
    <scope>NUCLEOTIDE SEQUENCE [LARGE SCALE GENOMIC DNA]</scope>
</reference>
<sequence>MPALKDVVSIEDIHHISDDTADILKNAEIKIASTGALNANGDVRSADLCNEIDRASATASKGPAAGQKSGEAGHQTFRRKGQTIVQKLTEVKEIRADFSSKAGAFESGDKKDGIGAGTVRQNEELLPFSSRDLIPAGEQNVAANFDAAKLLKSASQTRSNQSVWSGVNNTQSSPNKNNINGSTNIIVANSFAVLENEPMLVDTGMGEKQVDRDKTSYTKQPKTPGSVTEQHKPKSPGARVDSARELSRDAEQKAAAIHVDNATAGATVVTGNTSATGREQKQKNNRGAT</sequence>
<dbReference type="Proteomes" id="UP000790787">
    <property type="component" value="Chromosome 11"/>
</dbReference>
<proteinExistence type="predicted"/>
<name>A0AC58S762_TOBAC</name>
<protein>
    <submittedName>
        <fullName evidence="2">Uncharacterized protein LOC142166193</fullName>
    </submittedName>
</protein>
<evidence type="ECO:0000313" key="1">
    <source>
        <dbReference type="Proteomes" id="UP000790787"/>
    </source>
</evidence>
<organism evidence="1 2">
    <name type="scientific">Nicotiana tabacum</name>
    <name type="common">Common tobacco</name>
    <dbReference type="NCBI Taxonomy" id="4097"/>
    <lineage>
        <taxon>Eukaryota</taxon>
        <taxon>Viridiplantae</taxon>
        <taxon>Streptophyta</taxon>
        <taxon>Embryophyta</taxon>
        <taxon>Tracheophyta</taxon>
        <taxon>Spermatophyta</taxon>
        <taxon>Magnoliopsida</taxon>
        <taxon>eudicotyledons</taxon>
        <taxon>Gunneridae</taxon>
        <taxon>Pentapetalae</taxon>
        <taxon>asterids</taxon>
        <taxon>lamiids</taxon>
        <taxon>Solanales</taxon>
        <taxon>Solanaceae</taxon>
        <taxon>Nicotianoideae</taxon>
        <taxon>Nicotianeae</taxon>
        <taxon>Nicotiana</taxon>
    </lineage>
</organism>
<dbReference type="RefSeq" id="XP_075080793.1">
    <property type="nucleotide sequence ID" value="XM_075224692.1"/>
</dbReference>
<gene>
    <name evidence="2" type="primary">LOC142166193</name>
</gene>